<keyword evidence="16" id="KW-1185">Reference proteome</keyword>
<dbReference type="EMBL" id="LN734024">
    <property type="protein sequence ID" value="CEP19373.1"/>
    <property type="molecule type" value="Genomic_DNA"/>
</dbReference>
<proteinExistence type="inferred from homology"/>
<evidence type="ECO:0000256" key="3">
    <source>
        <dbReference type="ARBA" id="ARBA00009919"/>
    </source>
</evidence>
<evidence type="ECO:0000256" key="4">
    <source>
        <dbReference type="ARBA" id="ARBA00022598"/>
    </source>
</evidence>
<dbReference type="GO" id="GO:0005741">
    <property type="term" value="C:mitochondrial outer membrane"/>
    <property type="evidence" value="ECO:0007669"/>
    <property type="project" value="UniProtKB-SubCell"/>
</dbReference>
<evidence type="ECO:0000256" key="1">
    <source>
        <dbReference type="ARBA" id="ARBA00004225"/>
    </source>
</evidence>
<dbReference type="SUPFAM" id="SSF69572">
    <property type="entry name" value="Activating enzymes of the ubiquitin-like proteins"/>
    <property type="match status" value="1"/>
</dbReference>
<organism evidence="15 16">
    <name type="scientific">Parasitella parasitica</name>
    <dbReference type="NCBI Taxonomy" id="35722"/>
    <lineage>
        <taxon>Eukaryota</taxon>
        <taxon>Fungi</taxon>
        <taxon>Fungi incertae sedis</taxon>
        <taxon>Mucoromycota</taxon>
        <taxon>Mucoromycotina</taxon>
        <taxon>Mucoromycetes</taxon>
        <taxon>Mucorales</taxon>
        <taxon>Mucorineae</taxon>
        <taxon>Mucoraceae</taxon>
        <taxon>Parasitella</taxon>
    </lineage>
</organism>
<accession>A0A0B7NVP7</accession>
<dbReference type="GO" id="GO:0061503">
    <property type="term" value="F:tRNA threonylcarbamoyladenosine dehydratase"/>
    <property type="evidence" value="ECO:0007669"/>
    <property type="project" value="TreeGrafter"/>
</dbReference>
<evidence type="ECO:0000256" key="6">
    <source>
        <dbReference type="ARBA" id="ARBA00022741"/>
    </source>
</evidence>
<dbReference type="AlphaFoldDB" id="A0A0B7NVP7"/>
<dbReference type="GO" id="GO:0061504">
    <property type="term" value="P:cyclic threonylcarbamoyladenosine biosynthetic process"/>
    <property type="evidence" value="ECO:0007669"/>
    <property type="project" value="TreeGrafter"/>
</dbReference>
<keyword evidence="10" id="KW-0496">Mitochondrion</keyword>
<dbReference type="InterPro" id="IPR000594">
    <property type="entry name" value="ThiF_NAD_FAD-bd"/>
</dbReference>
<evidence type="ECO:0000256" key="2">
    <source>
        <dbReference type="ARBA" id="ARBA00004294"/>
    </source>
</evidence>
<dbReference type="Proteomes" id="UP000054107">
    <property type="component" value="Unassembled WGS sequence"/>
</dbReference>
<evidence type="ECO:0000256" key="10">
    <source>
        <dbReference type="ARBA" id="ARBA00023128"/>
    </source>
</evidence>
<comment type="subcellular location">
    <subcellularLocation>
        <location evidence="1">Mitochondrion membrane</location>
        <topology evidence="1">Multi-pass membrane protein</topology>
    </subcellularLocation>
    <subcellularLocation>
        <location evidence="2">Mitochondrion outer membrane</location>
    </subcellularLocation>
</comment>
<dbReference type="STRING" id="35722.A0A0B7NVP7"/>
<name>A0A0B7NVP7_9FUNG</name>
<evidence type="ECO:0000313" key="16">
    <source>
        <dbReference type="Proteomes" id="UP000054107"/>
    </source>
</evidence>
<evidence type="ECO:0000259" key="14">
    <source>
        <dbReference type="Pfam" id="PF00899"/>
    </source>
</evidence>
<dbReference type="PANTHER" id="PTHR43267:SF2">
    <property type="entry name" value="TRNA THREONYLCARBAMOYLADENOSINE DEHYDRATASE 1-RELATED"/>
    <property type="match status" value="1"/>
</dbReference>
<comment type="similarity">
    <text evidence="3">Belongs to the HesA/MoeB/ThiF family.</text>
</comment>
<keyword evidence="4" id="KW-0436">Ligase</keyword>
<dbReference type="GO" id="GO:0008641">
    <property type="term" value="F:ubiquitin-like modifier activating enzyme activity"/>
    <property type="evidence" value="ECO:0007669"/>
    <property type="project" value="InterPro"/>
</dbReference>
<dbReference type="InterPro" id="IPR045886">
    <property type="entry name" value="ThiF/MoeB/HesA"/>
</dbReference>
<evidence type="ECO:0000256" key="7">
    <source>
        <dbReference type="ARBA" id="ARBA00022787"/>
    </source>
</evidence>
<dbReference type="OrthoDB" id="10265862at2759"/>
<evidence type="ECO:0000256" key="8">
    <source>
        <dbReference type="ARBA" id="ARBA00022840"/>
    </source>
</evidence>
<dbReference type="CDD" id="cd00755">
    <property type="entry name" value="YgdL_like"/>
    <property type="match status" value="1"/>
</dbReference>
<dbReference type="InterPro" id="IPR035985">
    <property type="entry name" value="Ubiquitin-activating_enz"/>
</dbReference>
<sequence length="475" mass="53176">MSLYQKFADSVGRFLDKHPNSVRLTLTAVAASALTASSILTWQANQRKSRAKTLKDELKEAELGKTIDLTPVGTVNPSGQPHILPPPTIFDDRLIEEQLSKNTAFLGQKGAEKVRDAFVIVVGAGGVGSWAALMLMRSGVKRIRIIDFDQVTLSSLNRHAVATLEDVGTPKVRCIKTHFKQIAPFVQVEDCIDLLNADNVDMLLSGNPDYVIDAIDNINTKIDLIKYCHDKKLPVISSMGAGAKADPSRIQIADISETFEDPLARTVRQRLKKLGILNGVPVAYSTEKPHHVKLLPLEEEKIEDRDEFSALPDFRARILPVLGTIPSMFGMAIATFILLKLADYADFDPLPAKLRDGLYARVHKELLNREIKTFNANKRVCALDVQDVAYIFEEMWHGKSAISGPNDKLALTRWDKSKPLDYFNTVCLTRQEADVHDSLPENVDLEEHYGNKVYQQVLDHFEREKSIQKTWNQVL</sequence>
<keyword evidence="7" id="KW-1000">Mitochondrion outer membrane</keyword>
<dbReference type="Pfam" id="PF00899">
    <property type="entry name" value="ThiF"/>
    <property type="match status" value="1"/>
</dbReference>
<comment type="function">
    <text evidence="12">Catalyzes the ATP-dependent dehydration of threonylcarbamoyladenosine at position 37 (t(6)A37) to form cyclic t(6)A37 (ct(6)A37) in tRNAs that read codons beginning with adenine.</text>
</comment>
<keyword evidence="5 13" id="KW-0812">Transmembrane</keyword>
<feature type="transmembrane region" description="Helical" evidence="13">
    <location>
        <begin position="117"/>
        <end position="136"/>
    </location>
</feature>
<evidence type="ECO:0000256" key="11">
    <source>
        <dbReference type="ARBA" id="ARBA00023136"/>
    </source>
</evidence>
<protein>
    <recommendedName>
        <fullName evidence="14">THIF-type NAD/FAD binding fold domain-containing protein</fullName>
    </recommendedName>
</protein>
<keyword evidence="11 13" id="KW-0472">Membrane</keyword>
<keyword evidence="6" id="KW-0547">Nucleotide-binding</keyword>
<evidence type="ECO:0000313" key="15">
    <source>
        <dbReference type="EMBL" id="CEP19373.1"/>
    </source>
</evidence>
<evidence type="ECO:0000256" key="9">
    <source>
        <dbReference type="ARBA" id="ARBA00022989"/>
    </source>
</evidence>
<dbReference type="PANTHER" id="PTHR43267">
    <property type="entry name" value="TRNA THREONYLCARBAMOYLADENOSINE DEHYDRATASE"/>
    <property type="match status" value="1"/>
</dbReference>
<evidence type="ECO:0000256" key="13">
    <source>
        <dbReference type="SAM" id="Phobius"/>
    </source>
</evidence>
<keyword evidence="8" id="KW-0067">ATP-binding</keyword>
<dbReference type="GO" id="GO:0005524">
    <property type="term" value="F:ATP binding"/>
    <property type="evidence" value="ECO:0007669"/>
    <property type="project" value="UniProtKB-KW"/>
</dbReference>
<gene>
    <name evidence="15" type="primary">PARPA_13688.1 scaffold 47024</name>
</gene>
<evidence type="ECO:0000256" key="5">
    <source>
        <dbReference type="ARBA" id="ARBA00022692"/>
    </source>
</evidence>
<dbReference type="Gene3D" id="3.40.50.720">
    <property type="entry name" value="NAD(P)-binding Rossmann-like Domain"/>
    <property type="match status" value="1"/>
</dbReference>
<reference evidence="15 16" key="1">
    <citation type="submission" date="2014-09" db="EMBL/GenBank/DDBJ databases">
        <authorList>
            <person name="Ellenberger Sabrina"/>
        </authorList>
    </citation>
    <scope>NUCLEOTIDE SEQUENCE [LARGE SCALE GENOMIC DNA]</scope>
    <source>
        <strain evidence="15 16">CBS 412.66</strain>
    </source>
</reference>
<evidence type="ECO:0000256" key="12">
    <source>
        <dbReference type="ARBA" id="ARBA00060084"/>
    </source>
</evidence>
<feature type="transmembrane region" description="Helical" evidence="13">
    <location>
        <begin position="21"/>
        <end position="42"/>
    </location>
</feature>
<keyword evidence="9 13" id="KW-1133">Transmembrane helix</keyword>
<dbReference type="FunFam" id="3.40.50.720:FF:000125">
    <property type="entry name" value="tRNA threonylcarbamoyladenosine dehydratase 2-like"/>
    <property type="match status" value="1"/>
</dbReference>
<feature type="domain" description="THIF-type NAD/FAD binding fold" evidence="14">
    <location>
        <begin position="101"/>
        <end position="344"/>
    </location>
</feature>